<evidence type="ECO:0000313" key="1">
    <source>
        <dbReference type="EMBL" id="TWW08066.1"/>
    </source>
</evidence>
<accession>A0A5C6LZY4</accession>
<dbReference type="EMBL" id="SRHE01000861">
    <property type="protein sequence ID" value="TWW08066.1"/>
    <property type="molecule type" value="Genomic_DNA"/>
</dbReference>
<sequence>MANPVRSFAADQHTITVCMVDGRVASLNTNATLDHWRWLIRHNDGHWHLPLPWLPEQAQIPPALLVRFTEAIDQQKVLADILGSLQATEQQVADRQGYRINKQSIALFPDDRTLLISGDDSLKLMLAPRATASPLRQQLETQMATADLVAVGDLTRLRTVLREPTEENPPDADTAAPREHFTLRADTAGTAKNILELNVVFADTKKAEQFLQFTAVMQQLIPENPSPDMPDIPGLQELIRYLCSQPFRQQQNEVQLQIARPASLTSATMQTIIKSIAAEFRSPAQPQPEFNQTQALADVAEAFSTFHDVNACFPNWKKFKGSTAGLSWRVHLLQVLDPDLYIRFHMDEPWDSPHNKTLIPEMP</sequence>
<name>A0A5C6LZY4_9PLAN</name>
<gene>
    <name evidence="1" type="ORF">E3A20_28050</name>
</gene>
<reference evidence="1 2" key="1">
    <citation type="submission" date="2019-08" db="EMBL/GenBank/DDBJ databases">
        <title>100 year-old enigma solved: identification of Planctomyces bekefii, the type genus and species of the phylum Planctomycetes.</title>
        <authorList>
            <person name="Svetlana D.N."/>
            <person name="Overmann J."/>
        </authorList>
    </citation>
    <scope>NUCLEOTIDE SEQUENCE [LARGE SCALE GENOMIC DNA]</scope>
    <source>
        <strain evidence="1">Phe10_nw2017</strain>
    </source>
</reference>
<evidence type="ECO:0000313" key="2">
    <source>
        <dbReference type="Proteomes" id="UP000321083"/>
    </source>
</evidence>
<proteinExistence type="predicted"/>
<protein>
    <submittedName>
        <fullName evidence="1">Uncharacterized protein</fullName>
    </submittedName>
</protein>
<comment type="caution">
    <text evidence="1">The sequence shown here is derived from an EMBL/GenBank/DDBJ whole genome shotgun (WGS) entry which is preliminary data.</text>
</comment>
<dbReference type="Proteomes" id="UP000321083">
    <property type="component" value="Unassembled WGS sequence"/>
</dbReference>
<dbReference type="AlphaFoldDB" id="A0A5C6LZY4"/>
<keyword evidence="2" id="KW-1185">Reference proteome</keyword>
<feature type="non-terminal residue" evidence="1">
    <location>
        <position position="363"/>
    </location>
</feature>
<reference evidence="1 2" key="2">
    <citation type="submission" date="2019-08" db="EMBL/GenBank/DDBJ databases">
        <authorList>
            <person name="Henke P."/>
        </authorList>
    </citation>
    <scope>NUCLEOTIDE SEQUENCE [LARGE SCALE GENOMIC DNA]</scope>
    <source>
        <strain evidence="1">Phe10_nw2017</strain>
    </source>
</reference>
<organism evidence="1 2">
    <name type="scientific">Planctomyces bekefii</name>
    <dbReference type="NCBI Taxonomy" id="1653850"/>
    <lineage>
        <taxon>Bacteria</taxon>
        <taxon>Pseudomonadati</taxon>
        <taxon>Planctomycetota</taxon>
        <taxon>Planctomycetia</taxon>
        <taxon>Planctomycetales</taxon>
        <taxon>Planctomycetaceae</taxon>
        <taxon>Planctomyces</taxon>
    </lineage>
</organism>